<proteinExistence type="predicted"/>
<sequence length="43" mass="4846">MTSKKCQWDVSQYLPDDLLVKADRGAMSVSLEAWAPLLDHRVA</sequence>
<organism evidence="2 3">
    <name type="scientific">Pseudomonas azerbaijanorientalis</name>
    <dbReference type="NCBI Taxonomy" id="2842350"/>
    <lineage>
        <taxon>Bacteria</taxon>
        <taxon>Pseudomonadati</taxon>
        <taxon>Pseudomonadota</taxon>
        <taxon>Gammaproteobacteria</taxon>
        <taxon>Pseudomonadales</taxon>
        <taxon>Pseudomonadaceae</taxon>
        <taxon>Pseudomonas</taxon>
    </lineage>
</organism>
<evidence type="ECO:0000313" key="3">
    <source>
        <dbReference type="Proteomes" id="UP001628646"/>
    </source>
</evidence>
<evidence type="ECO:0000313" key="2">
    <source>
        <dbReference type="EMBL" id="MFL9001985.1"/>
    </source>
</evidence>
<dbReference type="Pfam" id="PF00733">
    <property type="entry name" value="Asn_synthase"/>
    <property type="match status" value="1"/>
</dbReference>
<dbReference type="RefSeq" id="WP_407800583.1">
    <property type="nucleotide sequence ID" value="NZ_JBJNUX010000005.1"/>
</dbReference>
<comment type="caution">
    <text evidence="2">The sequence shown here is derived from an EMBL/GenBank/DDBJ whole genome shotgun (WGS) entry which is preliminary data.</text>
</comment>
<dbReference type="EMBL" id="JBJNUY010000012">
    <property type="protein sequence ID" value="MFL9001985.1"/>
    <property type="molecule type" value="Genomic_DNA"/>
</dbReference>
<gene>
    <name evidence="2" type="ORF">ACJ8NA_25520</name>
</gene>
<reference evidence="2 3" key="1">
    <citation type="submission" date="2024-12" db="EMBL/GenBank/DDBJ databases">
        <title>Pseudomonas species isolated from Lotus nodules promote plant growth.</title>
        <authorList>
            <person name="Yu Y.-H."/>
            <person name="Kurtenbach J."/>
            <person name="Crosbie D."/>
            <person name="Brachmann A."/>
            <person name="Marin M."/>
        </authorList>
    </citation>
    <scope>NUCLEOTIDE SEQUENCE [LARGE SCALE GENOMIC DNA]</scope>
    <source>
        <strain evidence="2 3">PLb11B</strain>
    </source>
</reference>
<dbReference type="InterPro" id="IPR001962">
    <property type="entry name" value="Asn_synthase"/>
</dbReference>
<feature type="domain" description="Asparagine synthetase" evidence="1">
    <location>
        <begin position="5"/>
        <end position="43"/>
    </location>
</feature>
<keyword evidence="3" id="KW-1185">Reference proteome</keyword>
<dbReference type="SUPFAM" id="SSF52402">
    <property type="entry name" value="Adenine nucleotide alpha hydrolases-like"/>
    <property type="match status" value="1"/>
</dbReference>
<accession>A0ABW8WAP0</accession>
<name>A0ABW8WAP0_9PSED</name>
<dbReference type="Proteomes" id="UP001628646">
    <property type="component" value="Unassembled WGS sequence"/>
</dbReference>
<evidence type="ECO:0000259" key="1">
    <source>
        <dbReference type="Pfam" id="PF00733"/>
    </source>
</evidence>
<protein>
    <submittedName>
        <fullName evidence="2">Asparagine synthase-related protein</fullName>
    </submittedName>
</protein>